<dbReference type="PANTHER" id="PTHR37820">
    <property type="entry name" value="CELL DIVISION PROTEIN DIVIB"/>
    <property type="match status" value="1"/>
</dbReference>
<keyword evidence="5" id="KW-1133">Transmembrane helix</keyword>
<dbReference type="GO" id="GO:0051301">
    <property type="term" value="P:cell division"/>
    <property type="evidence" value="ECO:0007669"/>
    <property type="project" value="UniProtKB-KW"/>
</dbReference>
<feature type="domain" description="POTRA" evidence="8">
    <location>
        <begin position="23"/>
        <end position="92"/>
    </location>
</feature>
<protein>
    <submittedName>
        <fullName evidence="9">FtsQ-type POTRA domain-containing protein</fullName>
    </submittedName>
</protein>
<evidence type="ECO:0000256" key="2">
    <source>
        <dbReference type="ARBA" id="ARBA00022475"/>
    </source>
</evidence>
<organism evidence="9 10">
    <name type="scientific">Streptacidiphilus fuscans</name>
    <dbReference type="NCBI Taxonomy" id="2789292"/>
    <lineage>
        <taxon>Bacteria</taxon>
        <taxon>Bacillati</taxon>
        <taxon>Actinomycetota</taxon>
        <taxon>Actinomycetes</taxon>
        <taxon>Kitasatosporales</taxon>
        <taxon>Streptomycetaceae</taxon>
        <taxon>Streptacidiphilus</taxon>
    </lineage>
</organism>
<dbReference type="Pfam" id="PF03799">
    <property type="entry name" value="FtsQ_DivIB_C"/>
    <property type="match status" value="1"/>
</dbReference>
<evidence type="ECO:0000256" key="7">
    <source>
        <dbReference type="ARBA" id="ARBA00023306"/>
    </source>
</evidence>
<dbReference type="EMBL" id="JADPRT010000010">
    <property type="protein sequence ID" value="MBF9070981.1"/>
    <property type="molecule type" value="Genomic_DNA"/>
</dbReference>
<proteinExistence type="predicted"/>
<comment type="subcellular location">
    <subcellularLocation>
        <location evidence="1">Membrane</location>
    </subcellularLocation>
</comment>
<evidence type="ECO:0000313" key="10">
    <source>
        <dbReference type="Proteomes" id="UP000657385"/>
    </source>
</evidence>
<comment type="caution">
    <text evidence="9">The sequence shown here is derived from an EMBL/GenBank/DDBJ whole genome shotgun (WGS) entry which is preliminary data.</text>
</comment>
<evidence type="ECO:0000256" key="4">
    <source>
        <dbReference type="ARBA" id="ARBA00022692"/>
    </source>
</evidence>
<dbReference type="PANTHER" id="PTHR37820:SF1">
    <property type="entry name" value="CELL DIVISION PROTEIN FTSQ"/>
    <property type="match status" value="1"/>
</dbReference>
<dbReference type="Gene3D" id="3.10.20.310">
    <property type="entry name" value="membrane protein fhac"/>
    <property type="match status" value="1"/>
</dbReference>
<accession>A0A931B8I0</accession>
<keyword evidence="7" id="KW-0131">Cell cycle</keyword>
<sequence>MICLLVAALLGGVVWLVWFSSVFDVRTVGVSGTQVVTDSQVLQAAQVPLGGPLEQVDTGAIESRIEKALPRVDHADVSTSWPHTVRIVVTERVPVASVRTANGGYVLEDADGVQFATTAKPLPGVPVVQLALSAAGRGALADFPQAVLVSGAVEVAKSLPAPIARQTQQVVVHSYDDIELTLSSGATVYWGSPEQSARKAVVLNALMKQASKGYDVSAPTEPALRS</sequence>
<evidence type="ECO:0000259" key="8">
    <source>
        <dbReference type="PROSITE" id="PS51779"/>
    </source>
</evidence>
<evidence type="ECO:0000256" key="6">
    <source>
        <dbReference type="ARBA" id="ARBA00023136"/>
    </source>
</evidence>
<keyword evidence="2" id="KW-1003">Cell membrane</keyword>
<evidence type="ECO:0000313" key="9">
    <source>
        <dbReference type="EMBL" id="MBF9070981.1"/>
    </source>
</evidence>
<evidence type="ECO:0000256" key="5">
    <source>
        <dbReference type="ARBA" id="ARBA00022989"/>
    </source>
</evidence>
<dbReference type="Proteomes" id="UP000657385">
    <property type="component" value="Unassembled WGS sequence"/>
</dbReference>
<evidence type="ECO:0000256" key="1">
    <source>
        <dbReference type="ARBA" id="ARBA00004370"/>
    </source>
</evidence>
<dbReference type="InterPro" id="IPR005548">
    <property type="entry name" value="Cell_div_FtsQ/DivIB_C"/>
</dbReference>
<gene>
    <name evidence="9" type="ORF">I2501_23470</name>
</gene>
<dbReference type="InterPro" id="IPR034746">
    <property type="entry name" value="POTRA"/>
</dbReference>
<dbReference type="Pfam" id="PF08478">
    <property type="entry name" value="POTRA_1"/>
    <property type="match status" value="1"/>
</dbReference>
<dbReference type="InterPro" id="IPR013685">
    <property type="entry name" value="POTRA_FtsQ_type"/>
</dbReference>
<keyword evidence="3" id="KW-0132">Cell division</keyword>
<evidence type="ECO:0000256" key="3">
    <source>
        <dbReference type="ARBA" id="ARBA00022618"/>
    </source>
</evidence>
<dbReference type="InterPro" id="IPR050487">
    <property type="entry name" value="FtsQ_DivIB"/>
</dbReference>
<dbReference type="PROSITE" id="PS51779">
    <property type="entry name" value="POTRA"/>
    <property type="match status" value="1"/>
</dbReference>
<keyword evidence="4" id="KW-0812">Transmembrane</keyword>
<reference evidence="9" key="1">
    <citation type="submission" date="2020-11" db="EMBL/GenBank/DDBJ databases">
        <title>Isolation and identification of active actinomycetes.</title>
        <authorList>
            <person name="Yu B."/>
        </authorList>
    </citation>
    <scope>NUCLEOTIDE SEQUENCE</scope>
    <source>
        <strain evidence="9">NEAU-YB345</strain>
    </source>
</reference>
<dbReference type="GO" id="GO:0005886">
    <property type="term" value="C:plasma membrane"/>
    <property type="evidence" value="ECO:0007669"/>
    <property type="project" value="TreeGrafter"/>
</dbReference>
<keyword evidence="6" id="KW-0472">Membrane</keyword>
<name>A0A931B8I0_9ACTN</name>
<dbReference type="AlphaFoldDB" id="A0A931B8I0"/>
<keyword evidence="10" id="KW-1185">Reference proteome</keyword>